<keyword evidence="5" id="KW-0539">Nucleus</keyword>
<keyword evidence="4" id="KW-0804">Transcription</keyword>
<keyword evidence="9" id="KW-1185">Reference proteome</keyword>
<accession>A0A922NDB1</accession>
<feature type="region of interest" description="Disordered" evidence="7">
    <location>
        <begin position="172"/>
        <end position="202"/>
    </location>
</feature>
<dbReference type="GO" id="GO:0010468">
    <property type="term" value="P:regulation of gene expression"/>
    <property type="evidence" value="ECO:0007669"/>
    <property type="project" value="UniProtKB-ARBA"/>
</dbReference>
<comment type="subcellular location">
    <subcellularLocation>
        <location evidence="1">Nucleus</location>
    </subcellularLocation>
</comment>
<gene>
    <name evidence="8" type="ORF">Ptr86124_005780</name>
</gene>
<feature type="region of interest" description="Disordered" evidence="7">
    <location>
        <begin position="764"/>
        <end position="817"/>
    </location>
</feature>
<sequence>MTLGPVRGAGGRIFTARSHTVRSFARHSGPLPAVDPLLSAVYTISTELSSAFTTTTLMRVAVQRLQQKRPNLTELHPFAPAKFIPTRSLTLGARVLHTSTSVFDRSQDPVPTPSYSLAVASHALSISPATAIHDIGHDLTHYSAWAHYERAPADKTEHITNSFRHRGRHTISTLSTDLPNPSSAATPSPQSAPTKTQAPPDQESEAIAATMLSTMTASTTVITEPPLTDHAPNGFDDVADNGSSSLSELGDASDDQSEPTPRPTTRLDEDDSEAETERLENTPRKIARADTETSLLSEPAYTRTPSKLAHSKTIEQDDSAPATPSGIAEDVTMGDADAAENPLHSLSLIAASEAANLEYLGKERKRASPDRSIQDEQEEEPLRKRSKTAKSSALDGLADAAANRQGQMDAEEELNHAEEHLSALAREEHELEERQANIAAQTVNEMATVAKHTKPRKGGRRGKRKTEDASYAYAEPFAATEAHEPEAEGEHDEEDSALMDEEVTKKKMAIDELNKIEKKFKLFREKLCDEQIAQLERELEMLKQPNCVHPEYVAMIKCIDDRRADKIAYETTLLEYKQKNLDIITTAERHQLHSQFFQTVRHVREEILEDCNQRVFELQRGRRQLGCDETNYMVKLPGKRSDQIRHQAAYNLEVSVLSGVAKYVGFPAAPDISAARPSEIDDDLRAMKIATRVPVPPPSFRTYNRTTTADEVAAEEQFIESTPWANPRHPSHQEGRYPPGPSRLPSYQTPAGQRRMVDLTAPNGSASTIEANSNPPSSNTHNHGMLGDADSPVMQMKRASDHSNYADGPGSDPRNMSVLSRETYGMMSSPAAQHMDIPHEQGGPRWVGNNMRPLNAGSNPPPPSGPPGAGSRPDAARPPLPQRSGLGTISVGSGLFGR</sequence>
<keyword evidence="2" id="KW-0678">Repressor</keyword>
<feature type="compositionally biased region" description="Basic and acidic residues" evidence="7">
    <location>
        <begin position="361"/>
        <end position="374"/>
    </location>
</feature>
<evidence type="ECO:0000256" key="4">
    <source>
        <dbReference type="ARBA" id="ARBA00023163"/>
    </source>
</evidence>
<name>A0A922NDB1_9PLEO</name>
<feature type="region of interest" description="Disordered" evidence="7">
    <location>
        <begin position="720"/>
        <end position="749"/>
    </location>
</feature>
<keyword evidence="6" id="KW-0175">Coiled coil</keyword>
<dbReference type="PANTHER" id="PTHR21964">
    <property type="entry name" value="BREAST CANCER METASTASIS-SUPPRESSOR 1"/>
    <property type="match status" value="1"/>
</dbReference>
<evidence type="ECO:0000256" key="5">
    <source>
        <dbReference type="ARBA" id="ARBA00023242"/>
    </source>
</evidence>
<protein>
    <submittedName>
        <fullName evidence="8">Sds3</fullName>
    </submittedName>
</protein>
<dbReference type="InterPro" id="IPR013907">
    <property type="entry name" value="Sds3"/>
</dbReference>
<evidence type="ECO:0000256" key="6">
    <source>
        <dbReference type="SAM" id="Coils"/>
    </source>
</evidence>
<dbReference type="SMART" id="SM01401">
    <property type="entry name" value="Sds3"/>
    <property type="match status" value="1"/>
</dbReference>
<feature type="region of interest" description="Disordered" evidence="7">
    <location>
        <begin position="224"/>
        <end position="329"/>
    </location>
</feature>
<organism evidence="8 9">
    <name type="scientific">Pyrenophora tritici-repentis</name>
    <dbReference type="NCBI Taxonomy" id="45151"/>
    <lineage>
        <taxon>Eukaryota</taxon>
        <taxon>Fungi</taxon>
        <taxon>Dikarya</taxon>
        <taxon>Ascomycota</taxon>
        <taxon>Pezizomycotina</taxon>
        <taxon>Dothideomycetes</taxon>
        <taxon>Pleosporomycetidae</taxon>
        <taxon>Pleosporales</taxon>
        <taxon>Pleosporineae</taxon>
        <taxon>Pleosporaceae</taxon>
        <taxon>Pyrenophora</taxon>
    </lineage>
</organism>
<feature type="compositionally biased region" description="Low complexity" evidence="7">
    <location>
        <begin position="389"/>
        <end position="398"/>
    </location>
</feature>
<feature type="region of interest" description="Disordered" evidence="7">
    <location>
        <begin position="449"/>
        <end position="471"/>
    </location>
</feature>
<dbReference type="GO" id="GO:0005654">
    <property type="term" value="C:nucleoplasm"/>
    <property type="evidence" value="ECO:0007669"/>
    <property type="project" value="UniProtKB-ARBA"/>
</dbReference>
<proteinExistence type="predicted"/>
<evidence type="ECO:0000256" key="2">
    <source>
        <dbReference type="ARBA" id="ARBA00022491"/>
    </source>
</evidence>
<feature type="region of interest" description="Disordered" evidence="7">
    <location>
        <begin position="361"/>
        <end position="398"/>
    </location>
</feature>
<evidence type="ECO:0000256" key="3">
    <source>
        <dbReference type="ARBA" id="ARBA00023015"/>
    </source>
</evidence>
<dbReference type="Proteomes" id="UP000249757">
    <property type="component" value="Unassembled WGS sequence"/>
</dbReference>
<evidence type="ECO:0000256" key="1">
    <source>
        <dbReference type="ARBA" id="ARBA00004123"/>
    </source>
</evidence>
<keyword evidence="3" id="KW-0805">Transcription regulation</keyword>
<dbReference type="EMBL" id="NRDI02000006">
    <property type="protein sequence ID" value="KAI1515779.1"/>
    <property type="molecule type" value="Genomic_DNA"/>
</dbReference>
<comment type="caution">
    <text evidence="8">The sequence shown here is derived from an EMBL/GenBank/DDBJ whole genome shotgun (WGS) entry which is preliminary data.</text>
</comment>
<feature type="coiled-coil region" evidence="6">
    <location>
        <begin position="407"/>
        <end position="444"/>
    </location>
</feature>
<reference evidence="9" key="1">
    <citation type="journal article" date="2022" name="Microb. Genom.">
        <title>A global pangenome for the wheat fungal pathogen Pyrenophora tritici-repentis and prediction of effector protein structural homology.</title>
        <authorList>
            <person name="Moolhuijzen P.M."/>
            <person name="See P.T."/>
            <person name="Shi G."/>
            <person name="Powell H.R."/>
            <person name="Cockram J."/>
            <person name="Jorgensen L.N."/>
            <person name="Benslimane H."/>
            <person name="Strelkov S.E."/>
            <person name="Turner J."/>
            <person name="Liu Z."/>
            <person name="Moffat C.S."/>
        </authorList>
    </citation>
    <scope>NUCLEOTIDE SEQUENCE [LARGE SCALE GENOMIC DNA]</scope>
</reference>
<evidence type="ECO:0000313" key="8">
    <source>
        <dbReference type="EMBL" id="KAI1515779.1"/>
    </source>
</evidence>
<feature type="compositionally biased region" description="Low complexity" evidence="7">
    <location>
        <begin position="181"/>
        <end position="197"/>
    </location>
</feature>
<dbReference type="AlphaFoldDB" id="A0A922NDB1"/>
<evidence type="ECO:0000256" key="7">
    <source>
        <dbReference type="SAM" id="MobiDB-lite"/>
    </source>
</evidence>
<feature type="compositionally biased region" description="Basic and acidic residues" evidence="7">
    <location>
        <begin position="275"/>
        <end position="291"/>
    </location>
</feature>
<feature type="region of interest" description="Disordered" evidence="7">
    <location>
        <begin position="834"/>
        <end position="898"/>
    </location>
</feature>
<dbReference type="Pfam" id="PF08598">
    <property type="entry name" value="Sds3"/>
    <property type="match status" value="1"/>
</dbReference>
<evidence type="ECO:0000313" key="9">
    <source>
        <dbReference type="Proteomes" id="UP000249757"/>
    </source>
</evidence>
<feature type="compositionally biased region" description="Basic residues" evidence="7">
    <location>
        <begin position="451"/>
        <end position="464"/>
    </location>
</feature>